<organism evidence="1 2">
    <name type="scientific">Nocardiopsis alborubida</name>
    <dbReference type="NCBI Taxonomy" id="146802"/>
    <lineage>
        <taxon>Bacteria</taxon>
        <taxon>Bacillati</taxon>
        <taxon>Actinomycetota</taxon>
        <taxon>Actinomycetes</taxon>
        <taxon>Streptosporangiales</taxon>
        <taxon>Nocardiopsidaceae</taxon>
        <taxon>Nocardiopsis</taxon>
    </lineage>
</organism>
<accession>A0A7X6RP34</accession>
<dbReference type="Proteomes" id="UP000553209">
    <property type="component" value="Unassembled WGS sequence"/>
</dbReference>
<keyword evidence="2" id="KW-1185">Reference proteome</keyword>
<evidence type="ECO:0000313" key="1">
    <source>
        <dbReference type="EMBL" id="NKY96772.1"/>
    </source>
</evidence>
<gene>
    <name evidence="1" type="ORF">HGB44_03645</name>
</gene>
<name>A0A7X6RP34_9ACTN</name>
<evidence type="ECO:0000313" key="2">
    <source>
        <dbReference type="Proteomes" id="UP000553209"/>
    </source>
</evidence>
<comment type="caution">
    <text evidence="1">The sequence shown here is derived from an EMBL/GenBank/DDBJ whole genome shotgun (WGS) entry which is preliminary data.</text>
</comment>
<dbReference type="AlphaFoldDB" id="A0A7X6RP34"/>
<dbReference type="RefSeq" id="WP_061081267.1">
    <property type="nucleotide sequence ID" value="NZ_JAAXPG010000002.1"/>
</dbReference>
<reference evidence="1 2" key="1">
    <citation type="submission" date="2020-04" db="EMBL/GenBank/DDBJ databases">
        <title>MicrobeNet Type strains.</title>
        <authorList>
            <person name="Nicholson A.C."/>
        </authorList>
    </citation>
    <scope>NUCLEOTIDE SEQUENCE [LARGE SCALE GENOMIC DNA]</scope>
    <source>
        <strain evidence="1 2">ATCC 23612</strain>
    </source>
</reference>
<dbReference type="EMBL" id="JAAXPG010000002">
    <property type="protein sequence ID" value="NKY96772.1"/>
    <property type="molecule type" value="Genomic_DNA"/>
</dbReference>
<sequence>MMLDPDRGPYLFELDPVDHGPARWVIAATDDPQCTARTTKGRRCANTVLRSHSTSLYAHPVRYWSHAGLLRVYRVEASDEIQRVWLEQRCRLHDTVEAVDECAVEWRPYEPEHDSARFTEDLPALPRLPEPGQNWSEVPEWIAELWRIGRYQREHLGVPAGASYVPGRGWTA</sequence>
<protein>
    <submittedName>
        <fullName evidence="1">Uncharacterized protein</fullName>
    </submittedName>
</protein>
<proteinExistence type="predicted"/>